<name>A0ABS8TZF1_9SPHI</name>
<dbReference type="Proteomes" id="UP001199919">
    <property type="component" value="Unassembled WGS sequence"/>
</dbReference>
<accession>A0ABS8TZF1</accession>
<reference evidence="1 2" key="1">
    <citation type="submission" date="2021-12" db="EMBL/GenBank/DDBJ databases">
        <title>Mucilaginibacter roseus genome.</title>
        <authorList>
            <person name="Ferreira J.R."/>
            <person name="Newman J.D."/>
        </authorList>
    </citation>
    <scope>NUCLEOTIDE SEQUENCE [LARGE SCALE GENOMIC DNA]</scope>
    <source>
        <strain evidence="1 2">LMG 28454</strain>
    </source>
</reference>
<gene>
    <name evidence="1" type="ORF">LT679_00345</name>
</gene>
<evidence type="ECO:0000313" key="2">
    <source>
        <dbReference type="Proteomes" id="UP001199919"/>
    </source>
</evidence>
<proteinExistence type="predicted"/>
<dbReference type="RefSeq" id="WP_232174909.1">
    <property type="nucleotide sequence ID" value="NZ_JAJPWV010000001.1"/>
</dbReference>
<comment type="caution">
    <text evidence="1">The sequence shown here is derived from an EMBL/GenBank/DDBJ whole genome shotgun (WGS) entry which is preliminary data.</text>
</comment>
<evidence type="ECO:0000313" key="1">
    <source>
        <dbReference type="EMBL" id="MCD8739034.1"/>
    </source>
</evidence>
<protein>
    <submittedName>
        <fullName evidence="1">Uncharacterized protein</fullName>
    </submittedName>
</protein>
<organism evidence="1 2">
    <name type="scientific">Mucilaginibacter roseus</name>
    <dbReference type="NCBI Taxonomy" id="1528868"/>
    <lineage>
        <taxon>Bacteria</taxon>
        <taxon>Pseudomonadati</taxon>
        <taxon>Bacteroidota</taxon>
        <taxon>Sphingobacteriia</taxon>
        <taxon>Sphingobacteriales</taxon>
        <taxon>Sphingobacteriaceae</taxon>
        <taxon>Mucilaginibacter</taxon>
    </lineage>
</organism>
<dbReference type="EMBL" id="JAJPWV010000001">
    <property type="protein sequence ID" value="MCD8739034.1"/>
    <property type="molecule type" value="Genomic_DNA"/>
</dbReference>
<sequence>MGATEYDYTSDERINIYESTFFHMYLKGESPVLNNGYKDVSVRDYASFIHEYVHYLQQITTPYGIKYNRFFLKNLLLFREFIDAQDMISVPVVLSEIIPAAQAFESELRGKNGSRNFSEGNIGDIEISQTDLDLAKAGDTAVNVGVYDFDNERVFPNGFQFGYTCVIESMAHLVQSLINPDLHHGDIPYKSAQLICNRLRPDIKDDTRLLIAICYTALYFNNPGHAFIMILKSVDESENGIDLYKRYMRDYSRIFNGQDMPNYRMMHTLMDDFVNYLEQVLGNKSVYVKKVIENCKNESCKGDSFLLNAIYKEDLSSIKTLDDILNFYGLPAIDSNNSDIVIPLDHDTNKGYTETASLLSLELITKRFLGRHGKVCIRYPICNRVTRENGKNLINDCCADLQWKKELPCLMTVGLSYWRIAGKVA</sequence>
<keyword evidence="2" id="KW-1185">Reference proteome</keyword>